<dbReference type="InterPro" id="IPR015500">
    <property type="entry name" value="Peptidase_S8_subtilisin-rel"/>
</dbReference>
<dbReference type="KEGG" id="dge:Dgeo_1681"/>
<feature type="signal peptide" evidence="7">
    <location>
        <begin position="1"/>
        <end position="20"/>
    </location>
</feature>
<gene>
    <name evidence="9" type="ordered locus">Dgeo_1681</name>
</gene>
<evidence type="ECO:0000256" key="2">
    <source>
        <dbReference type="ARBA" id="ARBA00022670"/>
    </source>
</evidence>
<feature type="active site" description="Charge relay system" evidence="5">
    <location>
        <position position="185"/>
    </location>
</feature>
<dbReference type="Pfam" id="PF00082">
    <property type="entry name" value="Peptidase_S8"/>
    <property type="match status" value="1"/>
</dbReference>
<dbReference type="InterPro" id="IPR036852">
    <property type="entry name" value="Peptidase_S8/S53_dom_sf"/>
</dbReference>
<keyword evidence="3 5" id="KW-0378">Hydrolase</keyword>
<protein>
    <submittedName>
        <fullName evidence="9">Peptidase S8, subtilisin-like protein</fullName>
    </submittedName>
</protein>
<evidence type="ECO:0000256" key="3">
    <source>
        <dbReference type="ARBA" id="ARBA00022801"/>
    </source>
</evidence>
<proteinExistence type="inferred from homology"/>
<evidence type="ECO:0000313" key="9">
    <source>
        <dbReference type="EMBL" id="ABF45976.1"/>
    </source>
</evidence>
<dbReference type="AlphaFoldDB" id="Q1IXQ8"/>
<feature type="chain" id="PRO_5004192122" evidence="7">
    <location>
        <begin position="21"/>
        <end position="444"/>
    </location>
</feature>
<dbReference type="GO" id="GO:0004252">
    <property type="term" value="F:serine-type endopeptidase activity"/>
    <property type="evidence" value="ECO:0007669"/>
    <property type="project" value="UniProtKB-UniRule"/>
</dbReference>
<dbReference type="PROSITE" id="PS00138">
    <property type="entry name" value="SUBTILASE_SER"/>
    <property type="match status" value="1"/>
</dbReference>
<keyword evidence="10" id="KW-1185">Reference proteome</keyword>
<feature type="active site" description="Charge relay system" evidence="5">
    <location>
        <position position="217"/>
    </location>
</feature>
<evidence type="ECO:0000259" key="8">
    <source>
        <dbReference type="Pfam" id="PF00082"/>
    </source>
</evidence>
<keyword evidence="2 5" id="KW-0645">Protease</keyword>
<accession>Q1IXQ8</accession>
<dbReference type="InterPro" id="IPR000209">
    <property type="entry name" value="Peptidase_S8/S53_dom"/>
</dbReference>
<evidence type="ECO:0000256" key="5">
    <source>
        <dbReference type="PROSITE-ProRule" id="PRU01240"/>
    </source>
</evidence>
<keyword evidence="7" id="KW-0732">Signal</keyword>
<name>Q1IXQ8_DEIGD</name>
<dbReference type="PROSITE" id="PS00136">
    <property type="entry name" value="SUBTILASE_ASP"/>
    <property type="match status" value="1"/>
</dbReference>
<evidence type="ECO:0000256" key="1">
    <source>
        <dbReference type="ARBA" id="ARBA00011073"/>
    </source>
</evidence>
<dbReference type="SUPFAM" id="SSF52743">
    <property type="entry name" value="Subtilisin-like"/>
    <property type="match status" value="1"/>
</dbReference>
<dbReference type="Proteomes" id="UP000002431">
    <property type="component" value="Chromosome"/>
</dbReference>
<keyword evidence="4 5" id="KW-0720">Serine protease</keyword>
<dbReference type="GO" id="GO:0006508">
    <property type="term" value="P:proteolysis"/>
    <property type="evidence" value="ECO:0007669"/>
    <property type="project" value="UniProtKB-KW"/>
</dbReference>
<reference evidence="9" key="1">
    <citation type="submission" date="2006-04" db="EMBL/GenBank/DDBJ databases">
        <title>Complete sequence of chromosome of Deinococcus geothermalis DSM 11300.</title>
        <authorList>
            <consortium name="US DOE Joint Genome Institute"/>
            <person name="Copeland A."/>
            <person name="Lucas S."/>
            <person name="Lapidus A."/>
            <person name="Barry K."/>
            <person name="Detter J.C."/>
            <person name="Glavina del Rio T."/>
            <person name="Hammon N."/>
            <person name="Israni S."/>
            <person name="Dalin E."/>
            <person name="Tice H."/>
            <person name="Pitluck S."/>
            <person name="Brettin T."/>
            <person name="Bruce D."/>
            <person name="Han C."/>
            <person name="Tapia R."/>
            <person name="Saunders E."/>
            <person name="Gilna P."/>
            <person name="Schmutz J."/>
            <person name="Larimer F."/>
            <person name="Land M."/>
            <person name="Hauser L."/>
            <person name="Kyrpides N."/>
            <person name="Kim E."/>
            <person name="Daly M.J."/>
            <person name="Fredrickson J.K."/>
            <person name="Makarova K.S."/>
            <person name="Gaidamakova E.K."/>
            <person name="Zhai M."/>
            <person name="Richardson P."/>
        </authorList>
    </citation>
    <scope>NUCLEOTIDE SEQUENCE</scope>
    <source>
        <strain evidence="9">DSM 11300</strain>
    </source>
</reference>
<evidence type="ECO:0000256" key="6">
    <source>
        <dbReference type="RuleBase" id="RU003355"/>
    </source>
</evidence>
<dbReference type="HOGENOM" id="CLU_011263_15_6_0"/>
<organism evidence="9 10">
    <name type="scientific">Deinococcus geothermalis (strain DSM 11300 / CIP 105573 / AG-3a)</name>
    <dbReference type="NCBI Taxonomy" id="319795"/>
    <lineage>
        <taxon>Bacteria</taxon>
        <taxon>Thermotogati</taxon>
        <taxon>Deinococcota</taxon>
        <taxon>Deinococci</taxon>
        <taxon>Deinococcales</taxon>
        <taxon>Deinococcaceae</taxon>
        <taxon>Deinococcus</taxon>
    </lineage>
</organism>
<dbReference type="InterPro" id="IPR023827">
    <property type="entry name" value="Peptidase_S8_Asp-AS"/>
</dbReference>
<sequence>MTRLLALPLLTLALTLVACGGTTPTDSGAGDSPNNALLCAQVTSSAGLTGAARPTAAAPSGWAAPHVPGQVLVASGTLSTQGLSVLSTVRTQQVTPELRLAWTPAGETEAAFAARLAAAGLRVQPNFIYQPLALPNDPGYPGNGGVADPAGATQDYLNRIHVAGAWGVLEAQGKMPVGALTALLDTGVDASHPDLEGRLLPGVTFMGMASLADATGHGTATAGLLGAATNNGLGLAGVTWTGRTVLSVNVQCGGGITTAALAQGLAYAVAQGAKVINMSLGVSGNPGDAELEAALDRAAESAVLVAAAGNTSGDGVYYPASNPNVIAVGALGARDDELACYSARPNDTRKRALDIVAPGGAGAGACPGATPDEDLLVLAPGGGYQRSAGTSEAAPLVSGVAALMRAANPALTAAQTRERLLASVDRSGGLPRLDAEAAMRAATR</sequence>
<dbReference type="STRING" id="319795.Dgeo_1681"/>
<dbReference type="RefSeq" id="WP_011530808.1">
    <property type="nucleotide sequence ID" value="NC_008025.1"/>
</dbReference>
<dbReference type="PROSITE" id="PS51892">
    <property type="entry name" value="SUBTILASE"/>
    <property type="match status" value="1"/>
</dbReference>
<dbReference type="eggNOG" id="COG1404">
    <property type="taxonomic scope" value="Bacteria"/>
</dbReference>
<dbReference type="InterPro" id="IPR050131">
    <property type="entry name" value="Peptidase_S8_subtilisin-like"/>
</dbReference>
<dbReference type="PRINTS" id="PR00723">
    <property type="entry name" value="SUBTILISIN"/>
</dbReference>
<dbReference type="EMBL" id="CP000359">
    <property type="protein sequence ID" value="ABF45976.1"/>
    <property type="molecule type" value="Genomic_DNA"/>
</dbReference>
<dbReference type="PANTHER" id="PTHR43806">
    <property type="entry name" value="PEPTIDASE S8"/>
    <property type="match status" value="1"/>
</dbReference>
<evidence type="ECO:0000313" key="10">
    <source>
        <dbReference type="Proteomes" id="UP000002431"/>
    </source>
</evidence>
<dbReference type="PANTHER" id="PTHR43806:SF11">
    <property type="entry name" value="CEREVISIN-RELATED"/>
    <property type="match status" value="1"/>
</dbReference>
<feature type="domain" description="Peptidase S8/S53" evidence="8">
    <location>
        <begin position="182"/>
        <end position="426"/>
    </location>
</feature>
<comment type="similarity">
    <text evidence="1 5 6">Belongs to the peptidase S8 family.</text>
</comment>
<dbReference type="InterPro" id="IPR023828">
    <property type="entry name" value="Peptidase_S8_Ser-AS"/>
</dbReference>
<dbReference type="PROSITE" id="PS51257">
    <property type="entry name" value="PROKAR_LIPOPROTEIN"/>
    <property type="match status" value="1"/>
</dbReference>
<feature type="active site" description="Charge relay system" evidence="5">
    <location>
        <position position="391"/>
    </location>
</feature>
<evidence type="ECO:0000256" key="4">
    <source>
        <dbReference type="ARBA" id="ARBA00022825"/>
    </source>
</evidence>
<dbReference type="Gene3D" id="3.40.50.200">
    <property type="entry name" value="Peptidase S8/S53 domain"/>
    <property type="match status" value="1"/>
</dbReference>
<evidence type="ECO:0000256" key="7">
    <source>
        <dbReference type="SAM" id="SignalP"/>
    </source>
</evidence>